<comment type="similarity">
    <text evidence="2 9">Belongs to the phospholipase B-like family.</text>
</comment>
<protein>
    <recommendedName>
        <fullName evidence="9">Phospholipase B-like</fullName>
        <ecNumber evidence="9">3.1.1.-</ecNumber>
    </recommendedName>
</protein>
<evidence type="ECO:0000256" key="6">
    <source>
        <dbReference type="ARBA" id="ARBA00022963"/>
    </source>
</evidence>
<keyword evidence="6 9" id="KW-0442">Lipid degradation</keyword>
<comment type="subcellular location">
    <subcellularLocation>
        <location evidence="1">Secreted</location>
    </subcellularLocation>
</comment>
<feature type="signal peptide" evidence="9">
    <location>
        <begin position="1"/>
        <end position="21"/>
    </location>
</feature>
<dbReference type="OrthoDB" id="443524at2759"/>
<dbReference type="PANTHER" id="PTHR12370:SF21">
    <property type="entry name" value="PHOSPHOLIPASE B-LIKE PROTEIN E"/>
    <property type="match status" value="1"/>
</dbReference>
<gene>
    <name evidence="10" type="ORF">CYY_002165</name>
</gene>
<evidence type="ECO:0000256" key="8">
    <source>
        <dbReference type="ARBA" id="ARBA00023180"/>
    </source>
</evidence>
<evidence type="ECO:0000256" key="2">
    <source>
        <dbReference type="ARBA" id="ARBA00007835"/>
    </source>
</evidence>
<dbReference type="EMBL" id="AJWJ01000057">
    <property type="protein sequence ID" value="KAF2076551.1"/>
    <property type="molecule type" value="Genomic_DNA"/>
</dbReference>
<dbReference type="GO" id="GO:0005576">
    <property type="term" value="C:extracellular region"/>
    <property type="evidence" value="ECO:0007669"/>
    <property type="project" value="UniProtKB-SubCell"/>
</dbReference>
<proteinExistence type="inferred from homology"/>
<evidence type="ECO:0000256" key="1">
    <source>
        <dbReference type="ARBA" id="ARBA00004613"/>
    </source>
</evidence>
<accession>A0A8J4PYX7</accession>
<evidence type="ECO:0000256" key="3">
    <source>
        <dbReference type="ARBA" id="ARBA00022525"/>
    </source>
</evidence>
<dbReference type="EC" id="3.1.1.-" evidence="9"/>
<dbReference type="GO" id="GO:0009395">
    <property type="term" value="P:phospholipid catabolic process"/>
    <property type="evidence" value="ECO:0007669"/>
    <property type="project" value="TreeGrafter"/>
</dbReference>
<dbReference type="Gene3D" id="3.60.60.30">
    <property type="match status" value="1"/>
</dbReference>
<keyword evidence="11" id="KW-1185">Reference proteome</keyword>
<evidence type="ECO:0000313" key="10">
    <source>
        <dbReference type="EMBL" id="KAF2076551.1"/>
    </source>
</evidence>
<evidence type="ECO:0000256" key="9">
    <source>
        <dbReference type="RuleBase" id="RU364138"/>
    </source>
</evidence>
<dbReference type="Proteomes" id="UP000695562">
    <property type="component" value="Unassembled WGS sequence"/>
</dbReference>
<comment type="caution">
    <text evidence="10">The sequence shown here is derived from an EMBL/GenBank/DDBJ whole genome shotgun (WGS) entry which is preliminary data.</text>
</comment>
<keyword evidence="7 9" id="KW-0443">Lipid metabolism</keyword>
<dbReference type="InterPro" id="IPR007000">
    <property type="entry name" value="PLipase_B-like"/>
</dbReference>
<evidence type="ECO:0000256" key="4">
    <source>
        <dbReference type="ARBA" id="ARBA00022729"/>
    </source>
</evidence>
<organism evidence="10 11">
    <name type="scientific">Polysphondylium violaceum</name>
    <dbReference type="NCBI Taxonomy" id="133409"/>
    <lineage>
        <taxon>Eukaryota</taxon>
        <taxon>Amoebozoa</taxon>
        <taxon>Evosea</taxon>
        <taxon>Eumycetozoa</taxon>
        <taxon>Dictyostelia</taxon>
        <taxon>Dictyosteliales</taxon>
        <taxon>Dictyosteliaceae</taxon>
        <taxon>Polysphondylium</taxon>
    </lineage>
</organism>
<dbReference type="AlphaFoldDB" id="A0A8J4PYX7"/>
<keyword evidence="5 9" id="KW-0378">Hydrolase</keyword>
<name>A0A8J4PYX7_9MYCE</name>
<dbReference type="PANTHER" id="PTHR12370">
    <property type="entry name" value="PHOSPHOLIPASE B-RELATED"/>
    <property type="match status" value="1"/>
</dbReference>
<comment type="function">
    <text evidence="9">Putative phospholipase.</text>
</comment>
<keyword evidence="3" id="KW-0964">Secreted</keyword>
<evidence type="ECO:0000256" key="5">
    <source>
        <dbReference type="ARBA" id="ARBA00022801"/>
    </source>
</evidence>
<dbReference type="Pfam" id="PF04916">
    <property type="entry name" value="Phospholip_B"/>
    <property type="match status" value="1"/>
</dbReference>
<sequence length="556" mass="63187">MKLINLISTLLFASSIVCVLSIDPKTFENQFNKDPTSPSQWYSLLPGNKVVPGENVTGSIAWGYFKDELFLDGWGKLSIETVSTVSDEIAFTGAGYLEGYLSWNQIYNFSVNYFSTFLNTTNAKEFPIEVVEFVSNNYQYMDEQVKAASPTDPYWIQVANAMSQLNGLYNGYNDATVGTEYQLSFLEIYMLNLYGDMGDIISATMSDNTEFTPLSRKDVEQKMATDGHCTALIKLAPNNAELYVAHTTWAELAQMSRIYKRIKIPVASTPYGSETLFASYPALLVSIDDFYMIRPSQLMLTETLNSLLNNTLYSVVTPNSFLYWVRNLVANRLSNSGFEWVNYFVPYNSGTNNIQFMIVDYKLFTPNQPIQPDTLWIVEQYPGGYVAADVSFSLIENSYWASYNRPYSQEVYDIMGYPYYYEKYGDLFSWGFNPRANIFRRDQGNIDSLQGMQSIISYNEYKTDPLSDGYPGNAIAARYDLKAPPRHPYSWFYWGPHGGIDGKVMNKAMFDSFTVLAINGPTVTDECPPFSWSEFPDVSHVGLPEVFQFSWVTINL</sequence>
<evidence type="ECO:0000313" key="11">
    <source>
        <dbReference type="Proteomes" id="UP000695562"/>
    </source>
</evidence>
<dbReference type="GO" id="GO:0004620">
    <property type="term" value="F:phospholipase activity"/>
    <property type="evidence" value="ECO:0007669"/>
    <property type="project" value="InterPro"/>
</dbReference>
<keyword evidence="8" id="KW-0325">Glycoprotein</keyword>
<reference evidence="10" key="1">
    <citation type="submission" date="2020-01" db="EMBL/GenBank/DDBJ databases">
        <title>Development of genomics and gene disruption for Polysphondylium violaceum indicates a role for the polyketide synthase stlB in stalk morphogenesis.</title>
        <authorList>
            <person name="Narita B."/>
            <person name="Kawabe Y."/>
            <person name="Kin K."/>
            <person name="Saito T."/>
            <person name="Gibbs R."/>
            <person name="Kuspa A."/>
            <person name="Muzny D."/>
            <person name="Queller D."/>
            <person name="Richards S."/>
            <person name="Strassman J."/>
            <person name="Sucgang R."/>
            <person name="Worley K."/>
            <person name="Schaap P."/>
        </authorList>
    </citation>
    <scope>NUCLEOTIDE SEQUENCE</scope>
    <source>
        <strain evidence="10">QSvi11</strain>
    </source>
</reference>
<keyword evidence="4 9" id="KW-0732">Signal</keyword>
<feature type="chain" id="PRO_5035342173" description="Phospholipase B-like" evidence="9">
    <location>
        <begin position="22"/>
        <end position="556"/>
    </location>
</feature>
<evidence type="ECO:0000256" key="7">
    <source>
        <dbReference type="ARBA" id="ARBA00023098"/>
    </source>
</evidence>